<comment type="similarity">
    <text evidence="3">Belongs to the ABC transporter superfamily. ABCB family. Heavy Metal importer (TC 3.A.1.210) subfamily.</text>
</comment>
<evidence type="ECO:0000256" key="3">
    <source>
        <dbReference type="ARBA" id="ARBA00024363"/>
    </source>
</evidence>
<evidence type="ECO:0000256" key="4">
    <source>
        <dbReference type="SAM" id="MobiDB-lite"/>
    </source>
</evidence>
<dbReference type="InterPro" id="IPR003439">
    <property type="entry name" value="ABC_transporter-like_ATP-bd"/>
</dbReference>
<feature type="region of interest" description="Disordered" evidence="4">
    <location>
        <begin position="368"/>
        <end position="427"/>
    </location>
</feature>
<feature type="region of interest" description="Disordered" evidence="4">
    <location>
        <begin position="1"/>
        <end position="101"/>
    </location>
</feature>
<dbReference type="PROSITE" id="PS50893">
    <property type="entry name" value="ABC_TRANSPORTER_2"/>
    <property type="match status" value="1"/>
</dbReference>
<feature type="compositionally biased region" description="Polar residues" evidence="4">
    <location>
        <begin position="144"/>
        <end position="165"/>
    </location>
</feature>
<feature type="compositionally biased region" description="Polar residues" evidence="4">
    <location>
        <begin position="84"/>
        <end position="101"/>
    </location>
</feature>
<keyword evidence="5" id="KW-0472">Membrane</keyword>
<evidence type="ECO:0000313" key="7">
    <source>
        <dbReference type="EMBL" id="PPQ90445.1"/>
    </source>
</evidence>
<feature type="transmembrane region" description="Helical" evidence="5">
    <location>
        <begin position="746"/>
        <end position="768"/>
    </location>
</feature>
<dbReference type="Proteomes" id="UP000283269">
    <property type="component" value="Unassembled WGS sequence"/>
</dbReference>
<dbReference type="SUPFAM" id="SSF81901">
    <property type="entry name" value="HCP-like"/>
    <property type="match status" value="1"/>
</dbReference>
<dbReference type="InterPro" id="IPR011990">
    <property type="entry name" value="TPR-like_helical_dom_sf"/>
</dbReference>
<feature type="compositionally biased region" description="Low complexity" evidence="4">
    <location>
        <begin position="1"/>
        <end position="19"/>
    </location>
</feature>
<protein>
    <recommendedName>
        <fullName evidence="6">ABC transporter domain-containing protein</fullName>
    </recommendedName>
</protein>
<keyword evidence="5" id="KW-0812">Transmembrane</keyword>
<dbReference type="InterPro" id="IPR027417">
    <property type="entry name" value="P-loop_NTPase"/>
</dbReference>
<organism evidence="7 8">
    <name type="scientific">Psilocybe cyanescens</name>
    <dbReference type="NCBI Taxonomy" id="93625"/>
    <lineage>
        <taxon>Eukaryota</taxon>
        <taxon>Fungi</taxon>
        <taxon>Dikarya</taxon>
        <taxon>Basidiomycota</taxon>
        <taxon>Agaricomycotina</taxon>
        <taxon>Agaricomycetes</taxon>
        <taxon>Agaricomycetidae</taxon>
        <taxon>Agaricales</taxon>
        <taxon>Agaricineae</taxon>
        <taxon>Strophariaceae</taxon>
        <taxon>Psilocybe</taxon>
    </lineage>
</organism>
<gene>
    <name evidence="7" type="ORF">CVT25_014963</name>
</gene>
<evidence type="ECO:0000256" key="2">
    <source>
        <dbReference type="ARBA" id="ARBA00022840"/>
    </source>
</evidence>
<feature type="domain" description="ABC transporter" evidence="6">
    <location>
        <begin position="1072"/>
        <end position="1355"/>
    </location>
</feature>
<sequence length="1361" mass="151197">MNLMAPPSSYTPSGSTSRPKLGSSASDPGPAAIALNHSESPLTNLVRRTSSRRARQTATALDHQHKQDLQTPPIRETREDPYFNESNAYNYNYTPRSSSPPHQEEIYAYAYQPEPASSASQYAYIQPESNSAVDNYYYEDQESPQRQMANLSLNPDTSGDSLLASNGLPSPLLHSHFARDSYATASISDAHSYWDPDSSGARSSTQSNYRQSSRRVTREGDGDFDDESSEYGRYQYFADDTSSMYSTNASQGPALRDSWNSTATGATVRRPDYYIPSADIRGKNQMVGSVVPTPTVVVTEEGIDGTERVVERSSSMLRPGPGRAPVVQPVTANFSRPVRESRHPRHAQGERVKVQLPPDMREQKLKVLERNARRAPSPNETQPTSMMSSRVNSRQSLKSVQSNVTVRDQKLAPVNSQPRTVEPPPLSPASLYSSHYSYYQYESAAPSPVGAEFAQSTTVSKTPRPSLKVAEPSSGPRTPQDYLQLGIQHHEANRLGESARCFERSANEDGGCGVGMLMYGLTLRHGWGCAKNEKLGFKWLLKAAESAVGDLESVRTGGRTIEVGAVQTELVLAIYEVGQCFFHGWGVVKDQKMAVSYYAVAARLGDGDAQADLAFCLANGKGCKKDKKEAARWYREAVAQGQSDVGLLLMTIRHSKYGVWDLYEDLNGLPTTPGHQSWGVILQSLPYVWRMITEVASIRECWLLLTVYLFLLLLSSIVPAIALSYSGQLLSVVDSAVQHRTIDTALLRNIVVGAFLSSAATRILRYGIHRIAKPLKTHIKIYYSVHVFHAFARLDVPTFDDPAVQRQLQQPFSNMSTEPLAFSVINVTLRSVSTAIQLVTQSFVLFRLLRDQTDGLLLAFLCSLLAFYQRPKLHLGHINNTVWAATTNDQDFIKAEGLKQTVNEATHRKEIVAAGIAPYLLSEYRQAIYRISTRATDFYDAVMDTSNSYMFVVTNILIPEVLRALPEASIVFALRAIQQPESIPLSLASLNLITQTTSSFTRTAFSLMDDTTSITTTFSRVIHLYEVARIPNRVKVIPTEKTKEQQLPDHDDPMLGTPFPEDDQALRWGISVEFCQVSFKYPGSDMYALRKTSFKIERGHLCVIVGTNGSGKSTILKLIARLYDPSEGKILIDGIDIKTLRLADLRRAISVLFQDYTLFPLSIRDNINLGDPQHASDLSKIQKAAELGGANDFIDRLPEKYDTYLERPVQDYYSDLPEGMENPFGHLVDYSRVREAGHIIGVEGGGSAGNRGLSGGQMQRIALTFMRSVASEDSVGLLLFDEPSASLDPTAEHDLFERLRKLRGNKTMIFSSHRFGNLTRHADLILYMNDSVVLEEGTHDQLIHQDGEYARIWMLQAQAFL</sequence>
<dbReference type="EMBL" id="NHYD01001635">
    <property type="protein sequence ID" value="PPQ90445.1"/>
    <property type="molecule type" value="Genomic_DNA"/>
</dbReference>
<evidence type="ECO:0000256" key="5">
    <source>
        <dbReference type="SAM" id="Phobius"/>
    </source>
</evidence>
<dbReference type="InterPro" id="IPR006597">
    <property type="entry name" value="Sel1-like"/>
</dbReference>
<comment type="caution">
    <text evidence="7">The sequence shown here is derived from an EMBL/GenBank/DDBJ whole genome shotgun (WGS) entry which is preliminary data.</text>
</comment>
<dbReference type="GO" id="GO:0005524">
    <property type="term" value="F:ATP binding"/>
    <property type="evidence" value="ECO:0007669"/>
    <property type="project" value="UniProtKB-KW"/>
</dbReference>
<dbReference type="Pfam" id="PF08238">
    <property type="entry name" value="Sel1"/>
    <property type="match status" value="3"/>
</dbReference>
<evidence type="ECO:0000259" key="6">
    <source>
        <dbReference type="PROSITE" id="PS50893"/>
    </source>
</evidence>
<feature type="region of interest" description="Disordered" evidence="4">
    <location>
        <begin position="133"/>
        <end position="165"/>
    </location>
</feature>
<accession>A0A409XI53</accession>
<name>A0A409XI53_PSICY</name>
<keyword evidence="5" id="KW-1133">Transmembrane helix</keyword>
<dbReference type="InterPro" id="IPR039421">
    <property type="entry name" value="Type_1_exporter"/>
</dbReference>
<dbReference type="SUPFAM" id="SSF52540">
    <property type="entry name" value="P-loop containing nucleoside triphosphate hydrolases"/>
    <property type="match status" value="1"/>
</dbReference>
<dbReference type="PANTHER" id="PTHR24221">
    <property type="entry name" value="ATP-BINDING CASSETTE SUB-FAMILY B"/>
    <property type="match status" value="1"/>
</dbReference>
<reference evidence="7 8" key="1">
    <citation type="journal article" date="2018" name="Evol. Lett.">
        <title>Horizontal gene cluster transfer increased hallucinogenic mushroom diversity.</title>
        <authorList>
            <person name="Reynolds H.T."/>
            <person name="Vijayakumar V."/>
            <person name="Gluck-Thaler E."/>
            <person name="Korotkin H.B."/>
            <person name="Matheny P.B."/>
            <person name="Slot J.C."/>
        </authorList>
    </citation>
    <scope>NUCLEOTIDE SEQUENCE [LARGE SCALE GENOMIC DNA]</scope>
    <source>
        <strain evidence="7 8">2631</strain>
    </source>
</reference>
<dbReference type="GO" id="GO:0016887">
    <property type="term" value="F:ATP hydrolysis activity"/>
    <property type="evidence" value="ECO:0007669"/>
    <property type="project" value="InterPro"/>
</dbReference>
<feature type="region of interest" description="Disordered" evidence="4">
    <location>
        <begin position="193"/>
        <end position="230"/>
    </location>
</feature>
<evidence type="ECO:0000313" key="8">
    <source>
        <dbReference type="Proteomes" id="UP000283269"/>
    </source>
</evidence>
<feature type="transmembrane region" description="Helical" evidence="5">
    <location>
        <begin position="702"/>
        <end position="725"/>
    </location>
</feature>
<proteinExistence type="inferred from homology"/>
<dbReference type="GO" id="GO:0034040">
    <property type="term" value="F:ATPase-coupled lipid transmembrane transporter activity"/>
    <property type="evidence" value="ECO:0007669"/>
    <property type="project" value="TreeGrafter"/>
</dbReference>
<keyword evidence="1" id="KW-0547">Nucleotide-binding</keyword>
<feature type="compositionally biased region" description="Polar residues" evidence="4">
    <location>
        <begin position="200"/>
        <end position="211"/>
    </location>
</feature>
<feature type="compositionally biased region" description="Polar residues" evidence="4">
    <location>
        <begin position="378"/>
        <end position="406"/>
    </location>
</feature>
<keyword evidence="2" id="KW-0067">ATP-binding</keyword>
<dbReference type="PANTHER" id="PTHR24221:SF654">
    <property type="entry name" value="ATP-BINDING CASSETTE SUB-FAMILY B MEMBER 6"/>
    <property type="match status" value="1"/>
</dbReference>
<dbReference type="Gene3D" id="3.40.50.300">
    <property type="entry name" value="P-loop containing nucleotide triphosphate hydrolases"/>
    <property type="match status" value="1"/>
</dbReference>
<dbReference type="InterPro" id="IPR003593">
    <property type="entry name" value="AAA+_ATPase"/>
</dbReference>
<dbReference type="OrthoDB" id="6500128at2759"/>
<dbReference type="SMART" id="SM00382">
    <property type="entry name" value="AAA"/>
    <property type="match status" value="1"/>
</dbReference>
<dbReference type="SMART" id="SM00671">
    <property type="entry name" value="SEL1"/>
    <property type="match status" value="3"/>
</dbReference>
<evidence type="ECO:0000256" key="1">
    <source>
        <dbReference type="ARBA" id="ARBA00022741"/>
    </source>
</evidence>
<dbReference type="Gene3D" id="1.25.40.10">
    <property type="entry name" value="Tetratricopeptide repeat domain"/>
    <property type="match status" value="1"/>
</dbReference>
<keyword evidence="8" id="KW-1185">Reference proteome</keyword>
<dbReference type="Pfam" id="PF00005">
    <property type="entry name" value="ABC_tran"/>
    <property type="match status" value="1"/>
</dbReference>
<dbReference type="InParanoid" id="A0A409XI53"/>
<dbReference type="STRING" id="93625.A0A409XI53"/>
<feature type="region of interest" description="Disordered" evidence="4">
    <location>
        <begin position="455"/>
        <end position="479"/>
    </location>
</feature>